<feature type="compositionally biased region" description="Polar residues" evidence="1">
    <location>
        <begin position="40"/>
        <end position="52"/>
    </location>
</feature>
<feature type="compositionally biased region" description="Low complexity" evidence="1">
    <location>
        <begin position="26"/>
        <end position="39"/>
    </location>
</feature>
<organism evidence="2 3">
    <name type="scientific">Halocaridina rubra</name>
    <name type="common">Hawaiian red shrimp</name>
    <dbReference type="NCBI Taxonomy" id="373956"/>
    <lineage>
        <taxon>Eukaryota</taxon>
        <taxon>Metazoa</taxon>
        <taxon>Ecdysozoa</taxon>
        <taxon>Arthropoda</taxon>
        <taxon>Crustacea</taxon>
        <taxon>Multicrustacea</taxon>
        <taxon>Malacostraca</taxon>
        <taxon>Eumalacostraca</taxon>
        <taxon>Eucarida</taxon>
        <taxon>Decapoda</taxon>
        <taxon>Pleocyemata</taxon>
        <taxon>Caridea</taxon>
        <taxon>Atyoidea</taxon>
        <taxon>Atyidae</taxon>
        <taxon>Halocaridina</taxon>
    </lineage>
</organism>
<protein>
    <submittedName>
        <fullName evidence="2">Uncharacterized protein</fullName>
    </submittedName>
</protein>
<dbReference type="Proteomes" id="UP001381693">
    <property type="component" value="Unassembled WGS sequence"/>
</dbReference>
<feature type="compositionally biased region" description="Pro residues" evidence="1">
    <location>
        <begin position="58"/>
        <end position="74"/>
    </location>
</feature>
<dbReference type="EMBL" id="JAXCGZ010009444">
    <property type="protein sequence ID" value="KAK7077272.1"/>
    <property type="molecule type" value="Genomic_DNA"/>
</dbReference>
<reference evidence="2 3" key="1">
    <citation type="submission" date="2023-11" db="EMBL/GenBank/DDBJ databases">
        <title>Halocaridina rubra genome assembly.</title>
        <authorList>
            <person name="Smith C."/>
        </authorList>
    </citation>
    <scope>NUCLEOTIDE SEQUENCE [LARGE SCALE GENOMIC DNA]</scope>
    <source>
        <strain evidence="2">EP-1</strain>
        <tissue evidence="2">Whole</tissue>
    </source>
</reference>
<feature type="compositionally biased region" description="Polar residues" evidence="1">
    <location>
        <begin position="12"/>
        <end position="25"/>
    </location>
</feature>
<evidence type="ECO:0000313" key="3">
    <source>
        <dbReference type="Proteomes" id="UP001381693"/>
    </source>
</evidence>
<name>A0AAN9AB52_HALRR</name>
<comment type="caution">
    <text evidence="2">The sequence shown here is derived from an EMBL/GenBank/DDBJ whole genome shotgun (WGS) entry which is preliminary data.</text>
</comment>
<gene>
    <name evidence="2" type="ORF">SK128_009738</name>
</gene>
<feature type="compositionally biased region" description="Polar residues" evidence="1">
    <location>
        <begin position="79"/>
        <end position="92"/>
    </location>
</feature>
<accession>A0AAN9AB52</accession>
<proteinExistence type="predicted"/>
<dbReference type="AlphaFoldDB" id="A0AAN9AB52"/>
<feature type="region of interest" description="Disordered" evidence="1">
    <location>
        <begin position="1"/>
        <end position="92"/>
    </location>
</feature>
<evidence type="ECO:0000313" key="2">
    <source>
        <dbReference type="EMBL" id="KAK7077272.1"/>
    </source>
</evidence>
<sequence length="92" mass="10065">MDPRQLERGYPGTSQGFDLNNYSTQYDNNHYNNNYNNSNGMTSGIQPNSNIPGRSHVDPPPSPSAPPLDKPSSPPHLNVTVTPSLNKSLETN</sequence>
<evidence type="ECO:0000256" key="1">
    <source>
        <dbReference type="SAM" id="MobiDB-lite"/>
    </source>
</evidence>
<keyword evidence="3" id="KW-1185">Reference proteome</keyword>